<dbReference type="Proteomes" id="UP001597110">
    <property type="component" value="Unassembled WGS sequence"/>
</dbReference>
<dbReference type="SMART" id="SM00052">
    <property type="entry name" value="EAL"/>
    <property type="match status" value="1"/>
</dbReference>
<dbReference type="PROSITE" id="PS50883">
    <property type="entry name" value="EAL"/>
    <property type="match status" value="1"/>
</dbReference>
<dbReference type="NCBIfam" id="TIGR00254">
    <property type="entry name" value="GGDEF"/>
    <property type="match status" value="1"/>
</dbReference>
<evidence type="ECO:0000259" key="4">
    <source>
        <dbReference type="PROSITE" id="PS50887"/>
    </source>
</evidence>
<dbReference type="Gene3D" id="3.30.70.270">
    <property type="match status" value="1"/>
</dbReference>
<dbReference type="SUPFAM" id="SSF141868">
    <property type="entry name" value="EAL domain-like"/>
    <property type="match status" value="1"/>
</dbReference>
<dbReference type="PROSITE" id="PS50885">
    <property type="entry name" value="HAMP"/>
    <property type="match status" value="1"/>
</dbReference>
<dbReference type="InterPro" id="IPR003660">
    <property type="entry name" value="HAMP_dom"/>
</dbReference>
<evidence type="ECO:0000313" key="5">
    <source>
        <dbReference type="EMBL" id="MFD0725136.1"/>
    </source>
</evidence>
<dbReference type="InterPro" id="IPR035919">
    <property type="entry name" value="EAL_sf"/>
</dbReference>
<accession>A0ABW2YBW7</accession>
<organism evidence="5 6">
    <name type="scientific">Lysobacter brunescens</name>
    <dbReference type="NCBI Taxonomy" id="262323"/>
    <lineage>
        <taxon>Bacteria</taxon>
        <taxon>Pseudomonadati</taxon>
        <taxon>Pseudomonadota</taxon>
        <taxon>Gammaproteobacteria</taxon>
        <taxon>Lysobacterales</taxon>
        <taxon>Lysobacteraceae</taxon>
        <taxon>Lysobacter</taxon>
    </lineage>
</organism>
<dbReference type="PROSITE" id="PS50887">
    <property type="entry name" value="GGDEF"/>
    <property type="match status" value="1"/>
</dbReference>
<dbReference type="PANTHER" id="PTHR33121">
    <property type="entry name" value="CYCLIC DI-GMP PHOSPHODIESTERASE PDEF"/>
    <property type="match status" value="1"/>
</dbReference>
<dbReference type="Pfam" id="PF05228">
    <property type="entry name" value="CHASE4"/>
    <property type="match status" value="1"/>
</dbReference>
<dbReference type="RefSeq" id="WP_386822752.1">
    <property type="nucleotide sequence ID" value="NZ_JBHTIF010000001.1"/>
</dbReference>
<dbReference type="InterPro" id="IPR043128">
    <property type="entry name" value="Rev_trsase/Diguanyl_cyclase"/>
</dbReference>
<evidence type="ECO:0000259" key="3">
    <source>
        <dbReference type="PROSITE" id="PS50885"/>
    </source>
</evidence>
<feature type="domain" description="HAMP" evidence="3">
    <location>
        <begin position="289"/>
        <end position="341"/>
    </location>
</feature>
<dbReference type="InterPro" id="IPR000160">
    <property type="entry name" value="GGDEF_dom"/>
</dbReference>
<feature type="transmembrane region" description="Helical" evidence="1">
    <location>
        <begin position="267"/>
        <end position="287"/>
    </location>
</feature>
<dbReference type="Gene3D" id="3.20.20.450">
    <property type="entry name" value="EAL domain"/>
    <property type="match status" value="1"/>
</dbReference>
<evidence type="ECO:0000256" key="1">
    <source>
        <dbReference type="SAM" id="Phobius"/>
    </source>
</evidence>
<dbReference type="InterPro" id="IPR050706">
    <property type="entry name" value="Cyclic-di-GMP_PDE-like"/>
</dbReference>
<dbReference type="CDD" id="cd01949">
    <property type="entry name" value="GGDEF"/>
    <property type="match status" value="1"/>
</dbReference>
<feature type="domain" description="GGDEF" evidence="4">
    <location>
        <begin position="376"/>
        <end position="510"/>
    </location>
</feature>
<dbReference type="Pfam" id="PF00563">
    <property type="entry name" value="EAL"/>
    <property type="match status" value="1"/>
</dbReference>
<evidence type="ECO:0000313" key="6">
    <source>
        <dbReference type="Proteomes" id="UP001597110"/>
    </source>
</evidence>
<dbReference type="PANTHER" id="PTHR33121:SF70">
    <property type="entry name" value="SIGNALING PROTEIN YKOW"/>
    <property type="match status" value="1"/>
</dbReference>
<protein>
    <submittedName>
        <fullName evidence="5">Bifunctional diguanylate cyclase/phosphodiesterase</fullName>
    </submittedName>
</protein>
<dbReference type="InterPro" id="IPR007892">
    <property type="entry name" value="CHASE4"/>
</dbReference>
<sequence>MATRSIRKRLLISLTLLATAVVGISLPLSHWLIDREFERFVIDKAEGEAHRLELLLQERTARLRANAIDYGDWSSTVGFIEGSEPGYLDENLYPAVLRNFDVDAVFIVDRTGAVRYYAGTPADPRDDPQGLRPLPPESLAPVLAEPRIRRLLERARGTGLILRLDGRWHMLGASSVSHPGGGPDRPVHGVLGYIAELTPQRMQRIATLAGVPFSLDRVDGHAVDVRIVDGDVVMHRLLRDEQGQPMAALDIRYPQPLAEQITATRRLLLVMALGFFGAGAALIWWLVMRGVITRLERLHDDLLAVARGDIDALPTSGRNDEVDHVAAGINHLHAELKRINGEWRHEALHDPLTGLGNRAQLLQRIDTALSDAVSMRTTGLLLIDLDGFKTVNDLFGHIVGDDVLRHVAARMALALPPGAHGFRLGGDEFAILTDGLHLTAIRALAHMVNATIRADDSIGPAHMLLSASIGVALHDPADGPIATGELLRRADIALFSIKRRSRNGFAVFDASMLREMERDNTTLRCLREALQAGSIDVWYQPIVAADDGRTLSFEALARWRDAELGDVPPSRFVTIAEEHYLGAALDRIVLEKAIAGLLQLRTLAPEATLSVNASVQSLLDAGYVARVPHALANAGLDGHALRLEVTESTLAANEDLLFHQLETLRGHGVRIELDDFGTGHSSLGRLAKLQPLGIKLDRSFIRDRHIGGDRVCRAIIGLAQQLGVEMIAEGIESEDDAHFVREAGCDALQGYLFSRPLPLPAMLDWLRARGATQG</sequence>
<dbReference type="SMART" id="SM00304">
    <property type="entry name" value="HAMP"/>
    <property type="match status" value="1"/>
</dbReference>
<dbReference type="Pfam" id="PF00990">
    <property type="entry name" value="GGDEF"/>
    <property type="match status" value="1"/>
</dbReference>
<dbReference type="InterPro" id="IPR001633">
    <property type="entry name" value="EAL_dom"/>
</dbReference>
<reference evidence="6" key="1">
    <citation type="journal article" date="2019" name="Int. J. Syst. Evol. Microbiol.">
        <title>The Global Catalogue of Microorganisms (GCM) 10K type strain sequencing project: providing services to taxonomists for standard genome sequencing and annotation.</title>
        <authorList>
            <consortium name="The Broad Institute Genomics Platform"/>
            <consortium name="The Broad Institute Genome Sequencing Center for Infectious Disease"/>
            <person name="Wu L."/>
            <person name="Ma J."/>
        </authorList>
    </citation>
    <scope>NUCLEOTIDE SEQUENCE [LARGE SCALE GENOMIC DNA]</scope>
    <source>
        <strain evidence="6">CCUG 55585</strain>
    </source>
</reference>
<comment type="caution">
    <text evidence="5">The sequence shown here is derived from an EMBL/GenBank/DDBJ whole genome shotgun (WGS) entry which is preliminary data.</text>
</comment>
<dbReference type="EMBL" id="JBHTIF010000001">
    <property type="protein sequence ID" value="MFD0725136.1"/>
    <property type="molecule type" value="Genomic_DNA"/>
</dbReference>
<keyword evidence="1" id="KW-0812">Transmembrane</keyword>
<gene>
    <name evidence="5" type="ORF">ACFQ0E_05925</name>
</gene>
<dbReference type="Pfam" id="PF00672">
    <property type="entry name" value="HAMP"/>
    <property type="match status" value="1"/>
</dbReference>
<proteinExistence type="predicted"/>
<keyword evidence="1" id="KW-1133">Transmembrane helix</keyword>
<dbReference type="InterPro" id="IPR029787">
    <property type="entry name" value="Nucleotide_cyclase"/>
</dbReference>
<name>A0ABW2YBW7_9GAMM</name>
<dbReference type="SUPFAM" id="SSF55073">
    <property type="entry name" value="Nucleotide cyclase"/>
    <property type="match status" value="1"/>
</dbReference>
<keyword evidence="6" id="KW-1185">Reference proteome</keyword>
<feature type="domain" description="EAL" evidence="2">
    <location>
        <begin position="519"/>
        <end position="770"/>
    </location>
</feature>
<dbReference type="Gene3D" id="6.10.340.10">
    <property type="match status" value="1"/>
</dbReference>
<dbReference type="CDD" id="cd01948">
    <property type="entry name" value="EAL"/>
    <property type="match status" value="1"/>
</dbReference>
<evidence type="ECO:0000259" key="2">
    <source>
        <dbReference type="PROSITE" id="PS50883"/>
    </source>
</evidence>
<dbReference type="SMART" id="SM00267">
    <property type="entry name" value="GGDEF"/>
    <property type="match status" value="1"/>
</dbReference>
<keyword evidence="1" id="KW-0472">Membrane</keyword>